<dbReference type="InterPro" id="IPR036674">
    <property type="entry name" value="p53_tetramer_sf"/>
</dbReference>
<protein>
    <recommendedName>
        <fullName evidence="5">Cellular tumor antigen p53</fullName>
    </recommendedName>
    <alternativeName>
        <fullName evidence="15">Tumor suppressor p53</fullName>
    </alternativeName>
</protein>
<feature type="domain" description="p53 tetramerisation" evidence="19">
    <location>
        <begin position="277"/>
        <end position="315"/>
    </location>
</feature>
<dbReference type="GO" id="GO:0005813">
    <property type="term" value="C:centrosome"/>
    <property type="evidence" value="ECO:0007669"/>
    <property type="project" value="UniProtKB-SubCell"/>
</dbReference>
<evidence type="ECO:0000256" key="16">
    <source>
        <dbReference type="PIRSR" id="PIRSR602117-1"/>
    </source>
</evidence>
<evidence type="ECO:0000256" key="11">
    <source>
        <dbReference type="ARBA" id="ARBA00023108"/>
    </source>
</evidence>
<dbReference type="GO" id="GO:0000978">
    <property type="term" value="F:RNA polymerase II cis-regulatory region sequence-specific DNA binding"/>
    <property type="evidence" value="ECO:0007669"/>
    <property type="project" value="TreeGrafter"/>
</dbReference>
<dbReference type="PANTHER" id="PTHR11447:SF6">
    <property type="entry name" value="CELLULAR TUMOR ANTIGEN P53"/>
    <property type="match status" value="1"/>
</dbReference>
<evidence type="ECO:0000256" key="14">
    <source>
        <dbReference type="ARBA" id="ARBA00023306"/>
    </source>
</evidence>
<evidence type="ECO:0000256" key="2">
    <source>
        <dbReference type="ARBA" id="ARBA00004300"/>
    </source>
</evidence>
<comment type="cofactor">
    <cofactor evidence="16">
        <name>Zn(2+)</name>
        <dbReference type="ChEBI" id="CHEBI:29105"/>
    </cofactor>
    <text evidence="16">Binds 1 zinc ion per subunit.</text>
</comment>
<dbReference type="GO" id="GO:0046872">
    <property type="term" value="F:metal ion binding"/>
    <property type="evidence" value="ECO:0007669"/>
    <property type="project" value="UniProtKB-KW"/>
</dbReference>
<keyword evidence="8" id="KW-0053">Apoptosis</keyword>
<dbReference type="GO" id="GO:0048511">
    <property type="term" value="P:rhythmic process"/>
    <property type="evidence" value="ECO:0007669"/>
    <property type="project" value="UniProtKB-KW"/>
</dbReference>
<evidence type="ECO:0000256" key="10">
    <source>
        <dbReference type="ARBA" id="ARBA00023015"/>
    </source>
</evidence>
<evidence type="ECO:0000256" key="3">
    <source>
        <dbReference type="ARBA" id="ARBA00004305"/>
    </source>
</evidence>
<organism evidence="21 22">
    <name type="scientific">Galemys pyrenaicus</name>
    <name type="common">Iberian desman</name>
    <name type="synonym">Pyrenean desman</name>
    <dbReference type="NCBI Taxonomy" id="202257"/>
    <lineage>
        <taxon>Eukaryota</taxon>
        <taxon>Metazoa</taxon>
        <taxon>Chordata</taxon>
        <taxon>Craniata</taxon>
        <taxon>Vertebrata</taxon>
        <taxon>Euteleostomi</taxon>
        <taxon>Mammalia</taxon>
        <taxon>Eutheria</taxon>
        <taxon>Laurasiatheria</taxon>
        <taxon>Eulipotyphla</taxon>
        <taxon>Talpidae</taxon>
        <taxon>Galemys</taxon>
    </lineage>
</organism>
<dbReference type="GO" id="GO:0000981">
    <property type="term" value="F:DNA-binding transcription factor activity, RNA polymerase II-specific"/>
    <property type="evidence" value="ECO:0007669"/>
    <property type="project" value="TreeGrafter"/>
</dbReference>
<evidence type="ECO:0000256" key="1">
    <source>
        <dbReference type="ARBA" id="ARBA00004240"/>
    </source>
</evidence>
<dbReference type="InterPro" id="IPR013872">
    <property type="entry name" value="p53_transactivation_domain"/>
</dbReference>
<name>A0A8J6AJ61_GALPY</name>
<feature type="binding site" evidence="16">
    <location>
        <position position="157"/>
    </location>
    <ligand>
        <name>Zn(2+)</name>
        <dbReference type="ChEBI" id="CHEBI:29105"/>
    </ligand>
</feature>
<accession>A0A8J6AJ61</accession>
<dbReference type="GO" id="GO:0051262">
    <property type="term" value="P:protein tetramerization"/>
    <property type="evidence" value="ECO:0007669"/>
    <property type="project" value="InterPro"/>
</dbReference>
<keyword evidence="22" id="KW-1185">Reference proteome</keyword>
<evidence type="ECO:0000259" key="20">
    <source>
        <dbReference type="Pfam" id="PF08563"/>
    </source>
</evidence>
<dbReference type="SUPFAM" id="SSF47719">
    <property type="entry name" value="p53 tetramerization domain"/>
    <property type="match status" value="1"/>
</dbReference>
<dbReference type="PRINTS" id="PR00386">
    <property type="entry name" value="P53SUPPRESSR"/>
</dbReference>
<dbReference type="InterPro" id="IPR002117">
    <property type="entry name" value="p53_tumour_suppressor"/>
</dbReference>
<keyword evidence="16" id="KW-0479">Metal-binding</keyword>
<evidence type="ECO:0000313" key="21">
    <source>
        <dbReference type="EMBL" id="KAG8521988.1"/>
    </source>
</evidence>
<dbReference type="GO" id="GO:0016605">
    <property type="term" value="C:PML body"/>
    <property type="evidence" value="ECO:0007669"/>
    <property type="project" value="UniProtKB-SubCell"/>
</dbReference>
<dbReference type="Gene3D" id="4.10.170.10">
    <property type="entry name" value="p53-like tetramerisation domain"/>
    <property type="match status" value="1"/>
</dbReference>
<dbReference type="Gene3D" id="2.60.40.720">
    <property type="match status" value="1"/>
</dbReference>
<dbReference type="Pfam" id="PF07710">
    <property type="entry name" value="P53_tetramer"/>
    <property type="match status" value="1"/>
</dbReference>
<sequence length="347" mass="38055">MKVPQSELDMEPSLSQETFSDLWKLLPENNILYLAVGECWCPQKTLRSFQNASDSPVTCAPNEASRLPNQPPPGLCDPLSLVKRPTQAAMASFEGSCCGTAKSINYMYSPALNKLFSQLAKTCAMQLWVSSPPLLAPMTEHSQAQKIRAPSEVARCCSDPVLSSDDDGLAPPQRLIRLEGSVRSNDAKSCLRSTLTVLASTATLWVMAPAWGGRDPAAHHCHRHTGRPHGNLLGWNSFEVYICAFAGRGWHTDDENFPRKRDKWARPTSTGPSAQQKKMPLDGEHLTLQIRGCEHFQMLRKLNGVVEMKDAQAGKEPGEAGLAAATWSLSMGILLPHETRIKTEGPD</sequence>
<evidence type="ECO:0000256" key="13">
    <source>
        <dbReference type="ARBA" id="ARBA00023242"/>
    </source>
</evidence>
<comment type="subcellular location">
    <subcellularLocation>
        <location evidence="2">Cytoplasm</location>
        <location evidence="2">Cytoskeleton</location>
        <location evidence="2">Microtubule organizing center</location>
        <location evidence="2">Centrosome</location>
    </subcellularLocation>
    <subcellularLocation>
        <location evidence="1">Endoplasmic reticulum</location>
    </subcellularLocation>
    <subcellularLocation>
        <location evidence="3">Mitochondrion matrix</location>
    </subcellularLocation>
    <subcellularLocation>
        <location evidence="4">Nucleus</location>
        <location evidence="4">PML body</location>
    </subcellularLocation>
</comment>
<evidence type="ECO:0000259" key="19">
    <source>
        <dbReference type="Pfam" id="PF07710"/>
    </source>
</evidence>
<evidence type="ECO:0000256" key="4">
    <source>
        <dbReference type="ARBA" id="ARBA00004322"/>
    </source>
</evidence>
<keyword evidence="9" id="KW-0256">Endoplasmic reticulum</keyword>
<evidence type="ECO:0000256" key="8">
    <source>
        <dbReference type="ARBA" id="ARBA00022703"/>
    </source>
</evidence>
<dbReference type="SUPFAM" id="SSF49417">
    <property type="entry name" value="p53-like transcription factors"/>
    <property type="match status" value="1"/>
</dbReference>
<evidence type="ECO:0000313" key="22">
    <source>
        <dbReference type="Proteomes" id="UP000700334"/>
    </source>
</evidence>
<keyword evidence="16" id="KW-0862">Zinc</keyword>
<feature type="compositionally biased region" description="Polar residues" evidence="18">
    <location>
        <begin position="267"/>
        <end position="276"/>
    </location>
</feature>
<evidence type="ECO:0000256" key="6">
    <source>
        <dbReference type="ARBA" id="ARBA00022491"/>
    </source>
</evidence>
<dbReference type="Pfam" id="PF08563">
    <property type="entry name" value="P53_TAD"/>
    <property type="match status" value="1"/>
</dbReference>
<dbReference type="GO" id="GO:0005783">
    <property type="term" value="C:endoplasmic reticulum"/>
    <property type="evidence" value="ECO:0007669"/>
    <property type="project" value="UniProtKB-SubCell"/>
</dbReference>
<dbReference type="GO" id="GO:0006915">
    <property type="term" value="P:apoptotic process"/>
    <property type="evidence" value="ECO:0007669"/>
    <property type="project" value="UniProtKB-KW"/>
</dbReference>
<evidence type="ECO:0000256" key="9">
    <source>
        <dbReference type="ARBA" id="ARBA00022824"/>
    </source>
</evidence>
<keyword evidence="7" id="KW-1210">Necrosis</keyword>
<dbReference type="AlphaFoldDB" id="A0A8J6AJ61"/>
<evidence type="ECO:0000256" key="5">
    <source>
        <dbReference type="ARBA" id="ARBA00017135"/>
    </source>
</evidence>
<dbReference type="Gene3D" id="6.10.50.20">
    <property type="match status" value="1"/>
</dbReference>
<keyword evidence="10" id="KW-0805">Transcription regulation</keyword>
<feature type="region of interest" description="Disordered" evidence="18">
    <location>
        <begin position="256"/>
        <end position="279"/>
    </location>
</feature>
<keyword evidence="11" id="KW-0090">Biological rhythms</keyword>
<proteinExistence type="predicted"/>
<dbReference type="EMBL" id="JAGFMF010011455">
    <property type="protein sequence ID" value="KAG8521988.1"/>
    <property type="molecule type" value="Genomic_DNA"/>
</dbReference>
<dbReference type="Proteomes" id="UP000700334">
    <property type="component" value="Unassembled WGS sequence"/>
</dbReference>
<evidence type="ECO:0000256" key="17">
    <source>
        <dbReference type="PIRSR" id="PIRSR602117-2"/>
    </source>
</evidence>
<dbReference type="OrthoDB" id="5915660at2759"/>
<evidence type="ECO:0000256" key="7">
    <source>
        <dbReference type="ARBA" id="ARBA00022590"/>
    </source>
</evidence>
<dbReference type="InterPro" id="IPR012346">
    <property type="entry name" value="p53/RUNT-type_TF_DNA-bd_sf"/>
</dbReference>
<feature type="domain" description="p53 transactivation" evidence="20">
    <location>
        <begin position="6"/>
        <end position="30"/>
    </location>
</feature>
<dbReference type="InterPro" id="IPR010991">
    <property type="entry name" value="p53_tetrameristn"/>
</dbReference>
<keyword evidence="13" id="KW-0539">Nucleus</keyword>
<evidence type="ECO:0000256" key="18">
    <source>
        <dbReference type="SAM" id="MobiDB-lite"/>
    </source>
</evidence>
<reference evidence="21" key="1">
    <citation type="journal article" date="2021" name="Evol. Appl.">
        <title>The genome of the Pyrenean desman and the effects of bottlenecks and inbreeding on the genomic landscape of an endangered species.</title>
        <authorList>
            <person name="Escoda L."/>
            <person name="Castresana J."/>
        </authorList>
    </citation>
    <scope>NUCLEOTIDE SEQUENCE</scope>
    <source>
        <strain evidence="21">IBE-C5619</strain>
    </source>
</reference>
<dbReference type="GO" id="GO:0005759">
    <property type="term" value="C:mitochondrial matrix"/>
    <property type="evidence" value="ECO:0007669"/>
    <property type="project" value="UniProtKB-SubCell"/>
</dbReference>
<dbReference type="InterPro" id="IPR008967">
    <property type="entry name" value="p53-like_TF_DNA-bd_sf"/>
</dbReference>
<keyword evidence="14" id="KW-0131">Cell cycle</keyword>
<dbReference type="PANTHER" id="PTHR11447">
    <property type="entry name" value="CELLULAR TUMOR ANTIGEN P53"/>
    <property type="match status" value="1"/>
</dbReference>
<gene>
    <name evidence="21" type="ORF">J0S82_016435</name>
</gene>
<evidence type="ECO:0000256" key="15">
    <source>
        <dbReference type="ARBA" id="ARBA00031653"/>
    </source>
</evidence>
<keyword evidence="6" id="KW-0678">Repressor</keyword>
<keyword evidence="12" id="KW-0804">Transcription</keyword>
<evidence type="ECO:0000256" key="12">
    <source>
        <dbReference type="ARBA" id="ARBA00023163"/>
    </source>
</evidence>
<comment type="caution">
    <text evidence="21">The sequence shown here is derived from an EMBL/GenBank/DDBJ whole genome shotgun (WGS) entry which is preliminary data.</text>
</comment>
<feature type="site" description="Interaction with DNA" evidence="17">
    <location>
        <position position="102"/>
    </location>
</feature>